<dbReference type="PATRIC" id="fig|518634.7.peg.973"/>
<reference evidence="1 2" key="1">
    <citation type="submission" date="2010-02" db="EMBL/GenBank/DDBJ databases">
        <authorList>
            <person name="Weinstock G."/>
            <person name="Sodergren E."/>
            <person name="Clifton S."/>
            <person name="Fulton L."/>
            <person name="Fulton B."/>
            <person name="Courtney L."/>
            <person name="Fronick C."/>
            <person name="Harrison M."/>
            <person name="Strong C."/>
            <person name="Farmer C."/>
            <person name="Delahaunty K."/>
            <person name="Markovic C."/>
            <person name="Hall O."/>
            <person name="Minx P."/>
            <person name="Tomlinson C."/>
            <person name="Mitreva M."/>
            <person name="Nelson J."/>
            <person name="Hou S."/>
            <person name="Wollam A."/>
            <person name="Pepin K.H."/>
            <person name="Johnson M."/>
            <person name="Bhonagiri V."/>
            <person name="Zhang X."/>
            <person name="Suruliraj S."/>
            <person name="Warren W."/>
            <person name="Chinwalla A."/>
            <person name="Mardis E.R."/>
            <person name="Wilson R.K."/>
        </authorList>
    </citation>
    <scope>NUCLEOTIDE SEQUENCE [LARGE SCALE GENOMIC DNA]</scope>
    <source>
        <strain evidence="1 2">DSM 20213</strain>
    </source>
</reference>
<comment type="caution">
    <text evidence="1">The sequence shown here is derived from an EMBL/GenBank/DDBJ whole genome shotgun (WGS) entry which is preliminary data.</text>
</comment>
<protein>
    <submittedName>
        <fullName evidence="1">Uncharacterized protein</fullName>
    </submittedName>
</protein>
<gene>
    <name evidence="1" type="ORF">BIFBRE_03931</name>
</gene>
<dbReference type="STRING" id="1685.RY69_1029"/>
<dbReference type="EMBL" id="ACCG02000009">
    <property type="protein sequence ID" value="EFE89509.1"/>
    <property type="molecule type" value="Genomic_DNA"/>
</dbReference>
<dbReference type="Proteomes" id="UP000003191">
    <property type="component" value="Unassembled WGS sequence"/>
</dbReference>
<keyword evidence="2" id="KW-1185">Reference proteome</keyword>
<sequence>MLIGGVIHTVRSVDREIERGFECHRNHLNCLWARKGIVPLRSLLLTQYRCVMSFTFRVSIYRVAIKVNSDSQAICYSQLWGVSGVLARNVY</sequence>
<accession>D4BPC1</accession>
<dbReference type="AlphaFoldDB" id="D4BPC1"/>
<organism evidence="1 2">
    <name type="scientific">Bifidobacterium breve DSM 20213 = JCM 1192</name>
    <dbReference type="NCBI Taxonomy" id="518634"/>
    <lineage>
        <taxon>Bacteria</taxon>
        <taxon>Bacillati</taxon>
        <taxon>Actinomycetota</taxon>
        <taxon>Actinomycetes</taxon>
        <taxon>Bifidobacteriales</taxon>
        <taxon>Bifidobacteriaceae</taxon>
        <taxon>Bifidobacterium</taxon>
    </lineage>
</organism>
<name>D4BPC1_BIFBR</name>
<evidence type="ECO:0000313" key="1">
    <source>
        <dbReference type="EMBL" id="EFE89509.1"/>
    </source>
</evidence>
<proteinExistence type="predicted"/>
<evidence type="ECO:0000313" key="2">
    <source>
        <dbReference type="Proteomes" id="UP000003191"/>
    </source>
</evidence>
<dbReference type="HOGENOM" id="CLU_196544_0_0_11"/>